<accession>A0A0E9T7M1</accession>
<reference evidence="1" key="1">
    <citation type="submission" date="2014-11" db="EMBL/GenBank/DDBJ databases">
        <authorList>
            <person name="Amaro Gonzalez C."/>
        </authorList>
    </citation>
    <scope>NUCLEOTIDE SEQUENCE</scope>
</reference>
<proteinExistence type="predicted"/>
<evidence type="ECO:0000313" key="1">
    <source>
        <dbReference type="EMBL" id="JAH49689.1"/>
    </source>
</evidence>
<dbReference type="AlphaFoldDB" id="A0A0E9T7M1"/>
<reference evidence="1" key="2">
    <citation type="journal article" date="2015" name="Fish Shellfish Immunol.">
        <title>Early steps in the European eel (Anguilla anguilla)-Vibrio vulnificus interaction in the gills: Role of the RtxA13 toxin.</title>
        <authorList>
            <person name="Callol A."/>
            <person name="Pajuelo D."/>
            <person name="Ebbesson L."/>
            <person name="Teles M."/>
            <person name="MacKenzie S."/>
            <person name="Amaro C."/>
        </authorList>
    </citation>
    <scope>NUCLEOTIDE SEQUENCE</scope>
</reference>
<organism evidence="1">
    <name type="scientific">Anguilla anguilla</name>
    <name type="common">European freshwater eel</name>
    <name type="synonym">Muraena anguilla</name>
    <dbReference type="NCBI Taxonomy" id="7936"/>
    <lineage>
        <taxon>Eukaryota</taxon>
        <taxon>Metazoa</taxon>
        <taxon>Chordata</taxon>
        <taxon>Craniata</taxon>
        <taxon>Vertebrata</taxon>
        <taxon>Euteleostomi</taxon>
        <taxon>Actinopterygii</taxon>
        <taxon>Neopterygii</taxon>
        <taxon>Teleostei</taxon>
        <taxon>Anguilliformes</taxon>
        <taxon>Anguillidae</taxon>
        <taxon>Anguilla</taxon>
    </lineage>
</organism>
<protein>
    <submittedName>
        <fullName evidence="1">Uncharacterized protein</fullName>
    </submittedName>
</protein>
<sequence length="27" mass="3071">MGITSDVNICFPLHMLAIIYTFSKRQA</sequence>
<dbReference type="EMBL" id="GBXM01058888">
    <property type="protein sequence ID" value="JAH49689.1"/>
    <property type="molecule type" value="Transcribed_RNA"/>
</dbReference>
<name>A0A0E9T7M1_ANGAN</name>